<evidence type="ECO:0000256" key="2">
    <source>
        <dbReference type="SAM" id="SignalP"/>
    </source>
</evidence>
<feature type="signal peptide" evidence="2">
    <location>
        <begin position="1"/>
        <end position="20"/>
    </location>
</feature>
<feature type="transmembrane region" description="Helical" evidence="1">
    <location>
        <begin position="429"/>
        <end position="452"/>
    </location>
</feature>
<dbReference type="InterPro" id="IPR025738">
    <property type="entry name" value="BatD"/>
</dbReference>
<protein>
    <recommendedName>
        <fullName evidence="5">Protein BatD</fullName>
    </recommendedName>
</protein>
<evidence type="ECO:0000256" key="1">
    <source>
        <dbReference type="SAM" id="Phobius"/>
    </source>
</evidence>
<evidence type="ECO:0000313" key="4">
    <source>
        <dbReference type="Proteomes" id="UP000236654"/>
    </source>
</evidence>
<name>A0A2I0R4D0_9FLAO</name>
<gene>
    <name evidence="3" type="ORF">CW751_05095</name>
</gene>
<keyword evidence="4" id="KW-1185">Reference proteome</keyword>
<dbReference type="OrthoDB" id="2079210at2"/>
<keyword evidence="1" id="KW-1133">Transmembrane helix</keyword>
<comment type="caution">
    <text evidence="3">The sequence shown here is derived from an EMBL/GenBank/DDBJ whole genome shotgun (WGS) entry which is preliminary data.</text>
</comment>
<accession>A0A2I0R4D0</accession>
<dbReference type="RefSeq" id="WP_101333914.1">
    <property type="nucleotide sequence ID" value="NZ_PJNI01000003.1"/>
</dbReference>
<organism evidence="3 4">
    <name type="scientific">Brumimicrobium salinarum</name>
    <dbReference type="NCBI Taxonomy" id="2058658"/>
    <lineage>
        <taxon>Bacteria</taxon>
        <taxon>Pseudomonadati</taxon>
        <taxon>Bacteroidota</taxon>
        <taxon>Flavobacteriia</taxon>
        <taxon>Flavobacteriales</taxon>
        <taxon>Crocinitomicaceae</taxon>
        <taxon>Brumimicrobium</taxon>
    </lineage>
</organism>
<dbReference type="Pfam" id="PF13584">
    <property type="entry name" value="BatD"/>
    <property type="match status" value="2"/>
</dbReference>
<sequence length="572" mass="64358">MVRIFFISFFVFICSLFARSQNQFVDLEVSPKSVEVGQAVTITIKTNVDGDLDMILPDEFIQSGAVQSGMSSSIEYVNGRQKAIRYNFQSFTGYFEGEGKFTIGPVKVNTKNKEYASKSFIINVSSRQNMISDDPSKNLNQLVFGIIQQSKQEIYEGESIVLEGKVFAQAEILRVENYTPFKLDGPAESHALGRPNQVTSAYEVINGKDIQTFRIGKQLMFPETVGEFTILPFQTIIAYNDPRKIFPEREKVVSNTTVLTVKPLPEGVPEYFIDAVGKFELNAKLANTRLDQGGVVELKVEISGEGNLHNIKNPEIKLPHGLSFYGDPEITDSISFTSNGAVGTKYFTYFIQVNKGGDVHLNPVKIAYFDPTNESYEVISAKVKTLRVKPDADAPELEEREEEQEVEDPVMLPYVVKYQKDKVQPVSLLTGWGGTLLFCSPIMLGFLLGMVVRLNKKNQTKKDFLKQESQLRSDIFNELNTLKTVENNSDKVIQITQLLIMFLAHQFGVQKGEITRALLKKNVPELLSQKQYVAFINVFDELDLLKYGGSFNDTDINPLIDRIEVLIKGFTK</sequence>
<dbReference type="PANTHER" id="PTHR40940">
    <property type="entry name" value="PROTEIN BATD-RELATED"/>
    <property type="match status" value="1"/>
</dbReference>
<dbReference type="Proteomes" id="UP000236654">
    <property type="component" value="Unassembled WGS sequence"/>
</dbReference>
<evidence type="ECO:0000313" key="3">
    <source>
        <dbReference type="EMBL" id="PKR81433.1"/>
    </source>
</evidence>
<reference evidence="3 4" key="1">
    <citation type="submission" date="2017-12" db="EMBL/GenBank/DDBJ databases">
        <title>The draft genome sequence of Brumimicrobium saltpan LHR20.</title>
        <authorList>
            <person name="Do Z.-J."/>
            <person name="Luo H.-R."/>
        </authorList>
    </citation>
    <scope>NUCLEOTIDE SEQUENCE [LARGE SCALE GENOMIC DNA]</scope>
    <source>
        <strain evidence="3 4">LHR20</strain>
    </source>
</reference>
<dbReference type="EMBL" id="PJNI01000003">
    <property type="protein sequence ID" value="PKR81433.1"/>
    <property type="molecule type" value="Genomic_DNA"/>
</dbReference>
<dbReference type="PANTHER" id="PTHR40940:SF2">
    <property type="entry name" value="BATD"/>
    <property type="match status" value="1"/>
</dbReference>
<feature type="chain" id="PRO_5014158529" description="Protein BatD" evidence="2">
    <location>
        <begin position="21"/>
        <end position="572"/>
    </location>
</feature>
<dbReference type="AlphaFoldDB" id="A0A2I0R4D0"/>
<keyword evidence="2" id="KW-0732">Signal</keyword>
<evidence type="ECO:0008006" key="5">
    <source>
        <dbReference type="Google" id="ProtNLM"/>
    </source>
</evidence>
<keyword evidence="1" id="KW-0812">Transmembrane</keyword>
<keyword evidence="1" id="KW-0472">Membrane</keyword>
<proteinExistence type="predicted"/>